<dbReference type="SUPFAM" id="SSF64182">
    <property type="entry name" value="DHH phosphoesterases"/>
    <property type="match status" value="1"/>
</dbReference>
<dbReference type="GO" id="GO:0008409">
    <property type="term" value="F:5'-3' exonuclease activity"/>
    <property type="evidence" value="ECO:0007669"/>
    <property type="project" value="InterPro"/>
</dbReference>
<feature type="domain" description="DHHA1" evidence="7">
    <location>
        <begin position="352"/>
        <end position="448"/>
    </location>
</feature>
<dbReference type="InterPro" id="IPR038763">
    <property type="entry name" value="DHH_sf"/>
</dbReference>
<evidence type="ECO:0000256" key="3">
    <source>
        <dbReference type="ARBA" id="ARBA00022722"/>
    </source>
</evidence>
<gene>
    <name evidence="9" type="primary">recJ</name>
    <name evidence="9" type="ORF">GX576_06845</name>
</gene>
<evidence type="ECO:0000256" key="2">
    <source>
        <dbReference type="ARBA" id="ARBA00019841"/>
    </source>
</evidence>
<dbReference type="Pfam" id="PF02272">
    <property type="entry name" value="DHHA1"/>
    <property type="match status" value="1"/>
</dbReference>
<dbReference type="Gene3D" id="3.90.1640.30">
    <property type="match status" value="1"/>
</dbReference>
<evidence type="ECO:0000259" key="7">
    <source>
        <dbReference type="Pfam" id="PF02272"/>
    </source>
</evidence>
<dbReference type="EMBL" id="JAAYYV010000181">
    <property type="protein sequence ID" value="NLF54100.1"/>
    <property type="molecule type" value="Genomic_DNA"/>
</dbReference>
<dbReference type="Pfam" id="PF01368">
    <property type="entry name" value="DHH"/>
    <property type="match status" value="1"/>
</dbReference>
<evidence type="ECO:0000256" key="4">
    <source>
        <dbReference type="ARBA" id="ARBA00022801"/>
    </source>
</evidence>
<proteinExistence type="inferred from homology"/>
<dbReference type="GO" id="GO:0006310">
    <property type="term" value="P:DNA recombination"/>
    <property type="evidence" value="ECO:0007669"/>
    <property type="project" value="InterPro"/>
</dbReference>
<evidence type="ECO:0000313" key="9">
    <source>
        <dbReference type="EMBL" id="NLF54100.1"/>
    </source>
</evidence>
<comment type="similarity">
    <text evidence="1">Belongs to the RecJ family.</text>
</comment>
<dbReference type="InterPro" id="IPR051673">
    <property type="entry name" value="SSDNA_exonuclease_RecJ"/>
</dbReference>
<dbReference type="InterPro" id="IPR001667">
    <property type="entry name" value="DDH_dom"/>
</dbReference>
<dbReference type="NCBIfam" id="TIGR00644">
    <property type="entry name" value="recJ"/>
    <property type="match status" value="1"/>
</dbReference>
<evidence type="ECO:0000259" key="6">
    <source>
        <dbReference type="Pfam" id="PF01368"/>
    </source>
</evidence>
<dbReference type="Pfam" id="PF17768">
    <property type="entry name" value="RecJ_OB"/>
    <property type="match status" value="1"/>
</dbReference>
<dbReference type="FunFam" id="3.90.1640.30:FF:000001">
    <property type="entry name" value="Single-stranded-DNA-specific exonuclease RecJ"/>
    <property type="match status" value="1"/>
</dbReference>
<organism evidence="9 10">
    <name type="scientific">Thauera phenolivorans</name>
    <dbReference type="NCBI Taxonomy" id="1792543"/>
    <lineage>
        <taxon>Bacteria</taxon>
        <taxon>Pseudomonadati</taxon>
        <taxon>Pseudomonadota</taxon>
        <taxon>Betaproteobacteria</taxon>
        <taxon>Rhodocyclales</taxon>
        <taxon>Zoogloeaceae</taxon>
        <taxon>Thauera</taxon>
    </lineage>
</organism>
<dbReference type="GO" id="GO:0003676">
    <property type="term" value="F:nucleic acid binding"/>
    <property type="evidence" value="ECO:0007669"/>
    <property type="project" value="InterPro"/>
</dbReference>
<sequence>MTRIQPRTVPQRAFAALADAGLHPLLARLYAARGIARADELDTSLRALLPPEALRGTREAAQLLADAIEAGARLVIVADYDCDGATACAVGVRALRAFGADVHYLVPDRVTLGYGLTPAMVEIATRLEPDVLITVDNGIASVEGIAAARAHGMATVITDHHLPGDVLPEADVIVNPNQPGCDFPSKALAGVGVMFYTMLALRAELRERGAFAGGKEPNLAELLDLVALGTVADVVRLDRNNRILVSQGLARMRAGRMQPGLRALFNVAGREPARAAATDLGFLLGPRLNAAGRLADMSLGIECLITDDAGRALNIAQELDKLNRERRTIEAGMQEEALIRLEGYDAGRRATVALFEPDWHQGVIGIVAGRIKERLHRPTVAFARAGDGELKGSGRSIPGLHLRDALDLVTKRHPELIVRFGGHAMAAGLTIREADLAEFDEAFEAVVAELLEPADLERRIETDGGLESGYFALDAVRMLDNEIWGQGFPAPLFDDVFRVERQRLLKDRHLKLELSRNAARYDAIRFNHAEGAADQIRAAYRLSVNEYKGVANVQLMLEHFEPA</sequence>
<dbReference type="InterPro" id="IPR004610">
    <property type="entry name" value="RecJ"/>
</dbReference>
<reference evidence="9 10" key="1">
    <citation type="journal article" date="2020" name="Biotechnol. Biofuels">
        <title>New insights from the biogas microbiome by comprehensive genome-resolved metagenomics of nearly 1600 species originating from multiple anaerobic digesters.</title>
        <authorList>
            <person name="Campanaro S."/>
            <person name="Treu L."/>
            <person name="Rodriguez-R L.M."/>
            <person name="Kovalovszki A."/>
            <person name="Ziels R.M."/>
            <person name="Maus I."/>
            <person name="Zhu X."/>
            <person name="Kougias P.G."/>
            <person name="Basile A."/>
            <person name="Luo G."/>
            <person name="Schluter A."/>
            <person name="Konstantinidis K.T."/>
            <person name="Angelidaki I."/>
        </authorList>
    </citation>
    <scope>NUCLEOTIDE SEQUENCE [LARGE SCALE GENOMIC DNA]</scope>
    <source>
        <strain evidence="9">AS06rmzACSIP_256</strain>
    </source>
</reference>
<accession>A0A7X7R7F9</accession>
<dbReference type="InterPro" id="IPR041122">
    <property type="entry name" value="RecJ_OB"/>
</dbReference>
<evidence type="ECO:0000256" key="1">
    <source>
        <dbReference type="ARBA" id="ARBA00005915"/>
    </source>
</evidence>
<dbReference type="AlphaFoldDB" id="A0A7X7R7F9"/>
<dbReference type="PANTHER" id="PTHR30255:SF2">
    <property type="entry name" value="SINGLE-STRANDED-DNA-SPECIFIC EXONUCLEASE RECJ"/>
    <property type="match status" value="1"/>
</dbReference>
<name>A0A7X7R7F9_9RHOO</name>
<evidence type="ECO:0000259" key="8">
    <source>
        <dbReference type="Pfam" id="PF17768"/>
    </source>
</evidence>
<dbReference type="Gene3D" id="3.10.310.30">
    <property type="match status" value="1"/>
</dbReference>
<dbReference type="PANTHER" id="PTHR30255">
    <property type="entry name" value="SINGLE-STRANDED-DNA-SPECIFIC EXONUCLEASE RECJ"/>
    <property type="match status" value="1"/>
</dbReference>
<evidence type="ECO:0000256" key="5">
    <source>
        <dbReference type="ARBA" id="ARBA00022839"/>
    </source>
</evidence>
<dbReference type="Proteomes" id="UP000536534">
    <property type="component" value="Unassembled WGS sequence"/>
</dbReference>
<evidence type="ECO:0000313" key="10">
    <source>
        <dbReference type="Proteomes" id="UP000536534"/>
    </source>
</evidence>
<dbReference type="InterPro" id="IPR003156">
    <property type="entry name" value="DHHA1_dom"/>
</dbReference>
<keyword evidence="3" id="KW-0540">Nuclease</keyword>
<dbReference type="GO" id="GO:0006281">
    <property type="term" value="P:DNA repair"/>
    <property type="evidence" value="ECO:0007669"/>
    <property type="project" value="InterPro"/>
</dbReference>
<keyword evidence="5 9" id="KW-0269">Exonuclease</keyword>
<comment type="caution">
    <text evidence="9">The sequence shown here is derived from an EMBL/GenBank/DDBJ whole genome shotgun (WGS) entry which is preliminary data.</text>
</comment>
<protein>
    <recommendedName>
        <fullName evidence="2">Single-stranded-DNA-specific exonuclease RecJ</fullName>
    </recommendedName>
</protein>
<feature type="domain" description="DDH" evidence="6">
    <location>
        <begin position="74"/>
        <end position="230"/>
    </location>
</feature>
<feature type="domain" description="RecJ OB" evidence="8">
    <location>
        <begin position="463"/>
        <end position="559"/>
    </location>
</feature>
<keyword evidence="4" id="KW-0378">Hydrolase</keyword>